<dbReference type="Gene3D" id="3.40.50.880">
    <property type="match status" value="1"/>
</dbReference>
<protein>
    <submittedName>
        <fullName evidence="2">DJ-1 family protein</fullName>
    </submittedName>
</protein>
<feature type="domain" description="DJ-1/PfpI" evidence="1">
    <location>
        <begin position="5"/>
        <end position="164"/>
    </location>
</feature>
<dbReference type="SUPFAM" id="SSF52317">
    <property type="entry name" value="Class I glutamine amidotransferase-like"/>
    <property type="match status" value="1"/>
</dbReference>
<dbReference type="CDD" id="cd03135">
    <property type="entry name" value="GATase1_DJ-1"/>
    <property type="match status" value="1"/>
</dbReference>
<reference evidence="2 3" key="1">
    <citation type="journal article" date="2018" name="Nat. Biotechnol.">
        <title>A standardized bacterial taxonomy based on genome phylogeny substantially revises the tree of life.</title>
        <authorList>
            <person name="Parks D.H."/>
            <person name="Chuvochina M."/>
            <person name="Waite D.W."/>
            <person name="Rinke C."/>
            <person name="Skarshewski A."/>
            <person name="Chaumeil P.A."/>
            <person name="Hugenholtz P."/>
        </authorList>
    </citation>
    <scope>NUCLEOTIDE SEQUENCE [LARGE SCALE GENOMIC DNA]</scope>
    <source>
        <strain evidence="2">UBA11482</strain>
    </source>
</reference>
<evidence type="ECO:0000313" key="2">
    <source>
        <dbReference type="EMBL" id="HBJ08891.1"/>
    </source>
</evidence>
<dbReference type="AlphaFoldDB" id="A0A316QZN1"/>
<dbReference type="RefSeq" id="WP_009319701.1">
    <property type="nucleotide sequence ID" value="NZ_AP028032.1"/>
</dbReference>
<sequence length="184" mass="20076">MKTSYLFLSNGFEEIEAVTIIDILRRAKIDLKIVSMGEERAVIGEHGITLMADVLYSKTKWDNSEFFILPGGIGSTKDLFMNDSLKMDILEHYNQGRYIAAIGESPAILGELGILNEKNATALPAYMNFLQGATYTGLPIEIQDNVITGRGAADSLKFAIGIVSMLKGKDVADDVSKELLLIVG</sequence>
<name>A0A316QZN1_9BACT</name>
<dbReference type="EMBL" id="DNWC01000098">
    <property type="protein sequence ID" value="HBJ08891.1"/>
    <property type="molecule type" value="Genomic_DNA"/>
</dbReference>
<dbReference type="PANTHER" id="PTHR48094:SF12">
    <property type="entry name" value="PARKINSON DISEASE PROTEIN 7 HOMOLOG"/>
    <property type="match status" value="1"/>
</dbReference>
<evidence type="ECO:0000259" key="1">
    <source>
        <dbReference type="Pfam" id="PF01965"/>
    </source>
</evidence>
<dbReference type="Proteomes" id="UP000262954">
    <property type="component" value="Unassembled WGS sequence"/>
</dbReference>
<evidence type="ECO:0000313" key="3">
    <source>
        <dbReference type="Proteomes" id="UP000262954"/>
    </source>
</evidence>
<dbReference type="GeneID" id="92928013"/>
<organism evidence="2 3">
    <name type="scientific">Coprobacter fastidiosus</name>
    <dbReference type="NCBI Taxonomy" id="1099853"/>
    <lineage>
        <taxon>Bacteria</taxon>
        <taxon>Pseudomonadati</taxon>
        <taxon>Bacteroidota</taxon>
        <taxon>Bacteroidia</taxon>
        <taxon>Bacteroidales</taxon>
        <taxon>Barnesiellaceae</taxon>
        <taxon>Coprobacter</taxon>
    </lineage>
</organism>
<gene>
    <name evidence="2" type="ORF">DDY73_07775</name>
</gene>
<accession>A0A316QZN1</accession>
<proteinExistence type="predicted"/>
<dbReference type="Pfam" id="PF01965">
    <property type="entry name" value="DJ-1_PfpI"/>
    <property type="match status" value="1"/>
</dbReference>
<dbReference type="PANTHER" id="PTHR48094">
    <property type="entry name" value="PROTEIN/NUCLEIC ACID DEGLYCASE DJ-1-RELATED"/>
    <property type="match status" value="1"/>
</dbReference>
<dbReference type="InterPro" id="IPR050325">
    <property type="entry name" value="Prot/Nucl_acid_deglycase"/>
</dbReference>
<dbReference type="InterPro" id="IPR029062">
    <property type="entry name" value="Class_I_gatase-like"/>
</dbReference>
<comment type="caution">
    <text evidence="2">The sequence shown here is derived from an EMBL/GenBank/DDBJ whole genome shotgun (WGS) entry which is preliminary data.</text>
</comment>
<dbReference type="InterPro" id="IPR002818">
    <property type="entry name" value="DJ-1/PfpI"/>
</dbReference>
<dbReference type="GO" id="GO:0005737">
    <property type="term" value="C:cytoplasm"/>
    <property type="evidence" value="ECO:0007669"/>
    <property type="project" value="TreeGrafter"/>
</dbReference>